<comment type="caution">
    <text evidence="2">The sequence shown here is derived from an EMBL/GenBank/DDBJ whole genome shotgun (WGS) entry which is preliminary data.</text>
</comment>
<evidence type="ECO:0000313" key="2">
    <source>
        <dbReference type="EMBL" id="KAJ7720592.1"/>
    </source>
</evidence>
<dbReference type="InterPro" id="IPR058913">
    <property type="entry name" value="Integrase_dom_put"/>
</dbReference>
<reference evidence="2" key="1">
    <citation type="submission" date="2023-03" db="EMBL/GenBank/DDBJ databases">
        <title>Massive genome expansion in bonnet fungi (Mycena s.s.) driven by repeated elements and novel gene families across ecological guilds.</title>
        <authorList>
            <consortium name="Lawrence Berkeley National Laboratory"/>
            <person name="Harder C.B."/>
            <person name="Miyauchi S."/>
            <person name="Viragh M."/>
            <person name="Kuo A."/>
            <person name="Thoen E."/>
            <person name="Andreopoulos B."/>
            <person name="Lu D."/>
            <person name="Skrede I."/>
            <person name="Drula E."/>
            <person name="Henrissat B."/>
            <person name="Morin E."/>
            <person name="Kohler A."/>
            <person name="Barry K."/>
            <person name="LaButti K."/>
            <person name="Morin E."/>
            <person name="Salamov A."/>
            <person name="Lipzen A."/>
            <person name="Mereny Z."/>
            <person name="Hegedus B."/>
            <person name="Baldrian P."/>
            <person name="Stursova M."/>
            <person name="Weitz H."/>
            <person name="Taylor A."/>
            <person name="Grigoriev I.V."/>
            <person name="Nagy L.G."/>
            <person name="Martin F."/>
            <person name="Kauserud H."/>
        </authorList>
    </citation>
    <scope>NUCLEOTIDE SEQUENCE</scope>
    <source>
        <strain evidence="2">CBHHK188m</strain>
    </source>
</reference>
<dbReference type="Proteomes" id="UP001215280">
    <property type="component" value="Unassembled WGS sequence"/>
</dbReference>
<protein>
    <recommendedName>
        <fullName evidence="1">Integrase core domain-containing protein</fullName>
    </recommendedName>
</protein>
<gene>
    <name evidence="2" type="ORF">DFH07DRAFT_784360</name>
</gene>
<dbReference type="EMBL" id="JARJLG010000277">
    <property type="protein sequence ID" value="KAJ7720592.1"/>
    <property type="molecule type" value="Genomic_DNA"/>
</dbReference>
<sequence length="285" mass="31769">MEVEVLNPQWIEDSAGALAGLVVKLEASAKAIENIDVPKLSKPPLVKIRRTGKRGRPQKELSAEWLTAVMAPGRHITLTKLADLAGVHHHTLRAYLVKHGVYQQFCSISDHDLDLLVKTFKSTKPTSGLSYVIGFLLRRHSLKIQWRHKYSVPHSNDLWHLDGHHKLIRWCIAIPALLMGIAGRGGENIEVSVWMISTEAPSAHHLSLCGDQFQAEWNFHPLGGTRNKGQSPADIRHGVDEDQPGVHPTILEGFYGVAEDLDYEWEDINDFIAADQSHDVAPCCC</sequence>
<feature type="domain" description="Integrase core" evidence="1">
    <location>
        <begin position="150"/>
        <end position="174"/>
    </location>
</feature>
<evidence type="ECO:0000313" key="3">
    <source>
        <dbReference type="Proteomes" id="UP001215280"/>
    </source>
</evidence>
<accession>A0AAD7HH05</accession>
<proteinExistence type="predicted"/>
<dbReference type="Pfam" id="PF24764">
    <property type="entry name" value="rva_4"/>
    <property type="match status" value="1"/>
</dbReference>
<keyword evidence="3" id="KW-1185">Reference proteome</keyword>
<name>A0AAD7HH05_9AGAR</name>
<dbReference type="AlphaFoldDB" id="A0AAD7HH05"/>
<evidence type="ECO:0000259" key="1">
    <source>
        <dbReference type="Pfam" id="PF24764"/>
    </source>
</evidence>
<organism evidence="2 3">
    <name type="scientific">Mycena maculata</name>
    <dbReference type="NCBI Taxonomy" id="230809"/>
    <lineage>
        <taxon>Eukaryota</taxon>
        <taxon>Fungi</taxon>
        <taxon>Dikarya</taxon>
        <taxon>Basidiomycota</taxon>
        <taxon>Agaricomycotina</taxon>
        <taxon>Agaricomycetes</taxon>
        <taxon>Agaricomycetidae</taxon>
        <taxon>Agaricales</taxon>
        <taxon>Marasmiineae</taxon>
        <taxon>Mycenaceae</taxon>
        <taxon>Mycena</taxon>
    </lineage>
</organism>